<dbReference type="Pfam" id="PF01991">
    <property type="entry name" value="vATP-synt_E"/>
    <property type="match status" value="1"/>
</dbReference>
<dbReference type="Gene3D" id="3.30.2320.30">
    <property type="entry name" value="ATP synthase, E subunit, C-terminal"/>
    <property type="match status" value="1"/>
</dbReference>
<protein>
    <submittedName>
        <fullName evidence="4">Uncharacterized protein</fullName>
    </submittedName>
</protein>
<evidence type="ECO:0000256" key="2">
    <source>
        <dbReference type="ARBA" id="ARBA00022448"/>
    </source>
</evidence>
<dbReference type="GO" id="GO:0070131">
    <property type="term" value="P:positive regulation of mitochondrial translation"/>
    <property type="evidence" value="ECO:0007669"/>
    <property type="project" value="TreeGrafter"/>
</dbReference>
<gene>
    <name evidence="4" type="ORF">OESDEN_16238</name>
</gene>
<comment type="similarity">
    <text evidence="1">Belongs to the V-ATPase E subunit family.</text>
</comment>
<dbReference type="GO" id="GO:0005743">
    <property type="term" value="C:mitochondrial inner membrane"/>
    <property type="evidence" value="ECO:0007669"/>
    <property type="project" value="TreeGrafter"/>
</dbReference>
<keyword evidence="5" id="KW-1185">Reference proteome</keyword>
<evidence type="ECO:0000256" key="1">
    <source>
        <dbReference type="ARBA" id="ARBA00005901"/>
    </source>
</evidence>
<keyword evidence="3" id="KW-0406">Ion transport</keyword>
<dbReference type="Proteomes" id="UP000053660">
    <property type="component" value="Unassembled WGS sequence"/>
</dbReference>
<dbReference type="InterPro" id="IPR009091">
    <property type="entry name" value="RCC1/BLIP-II"/>
</dbReference>
<dbReference type="GO" id="GO:0046961">
    <property type="term" value="F:proton-transporting ATPase activity, rotational mechanism"/>
    <property type="evidence" value="ECO:0007669"/>
    <property type="project" value="InterPro"/>
</dbReference>
<proteinExistence type="inferred from homology"/>
<dbReference type="InterPro" id="IPR053035">
    <property type="entry name" value="Mitochondrial_GEF_domain"/>
</dbReference>
<dbReference type="InterPro" id="IPR038495">
    <property type="entry name" value="ATPase_E_C"/>
</dbReference>
<dbReference type="OrthoDB" id="70707at2759"/>
<evidence type="ECO:0000313" key="4">
    <source>
        <dbReference type="EMBL" id="KHJ84052.1"/>
    </source>
</evidence>
<reference evidence="4 5" key="1">
    <citation type="submission" date="2014-03" db="EMBL/GenBank/DDBJ databases">
        <title>Draft genome of the hookworm Oesophagostomum dentatum.</title>
        <authorList>
            <person name="Mitreva M."/>
        </authorList>
    </citation>
    <scope>NUCLEOTIDE SEQUENCE [LARGE SCALE GENOMIC DNA]</scope>
    <source>
        <strain evidence="4 5">OD-Hann</strain>
    </source>
</reference>
<dbReference type="PANTHER" id="PTHR46337">
    <property type="entry name" value="RCC1-LIKE G EXCHANGING FACTOR-LIKE PROTEIN"/>
    <property type="match status" value="1"/>
</dbReference>
<dbReference type="SUPFAM" id="SSF50985">
    <property type="entry name" value="RCC1/BLIP-II"/>
    <property type="match status" value="1"/>
</dbReference>
<dbReference type="PANTHER" id="PTHR46337:SF1">
    <property type="entry name" value="RCC1-LIKE G EXCHANGING FACTOR-LIKE PROTEIN"/>
    <property type="match status" value="1"/>
</dbReference>
<accession>A0A0B1SKL9</accession>
<dbReference type="SUPFAM" id="SSF160527">
    <property type="entry name" value="V-type ATPase subunit E-like"/>
    <property type="match status" value="1"/>
</dbReference>
<sequence length="158" mass="17263">LALQVKIDKANYLSPESAGGVELSAKGGKIRVSSTLESRLDLIASQAVTAVYGCGLSASGALAIPRLVVNDKVVTGREVHKPLRISHFNVKGIKHIAAGFGFSLFASNDRLYGSGLNNRFQITSHVREEGQKGQEYYISGKRIQLPVREFMLRFQVKF</sequence>
<dbReference type="GO" id="GO:0019843">
    <property type="term" value="F:rRNA binding"/>
    <property type="evidence" value="ECO:0007669"/>
    <property type="project" value="TreeGrafter"/>
</dbReference>
<name>A0A0B1SKL9_OESDE</name>
<organism evidence="4 5">
    <name type="scientific">Oesophagostomum dentatum</name>
    <name type="common">Nodular worm</name>
    <dbReference type="NCBI Taxonomy" id="61180"/>
    <lineage>
        <taxon>Eukaryota</taxon>
        <taxon>Metazoa</taxon>
        <taxon>Ecdysozoa</taxon>
        <taxon>Nematoda</taxon>
        <taxon>Chromadorea</taxon>
        <taxon>Rhabditida</taxon>
        <taxon>Rhabditina</taxon>
        <taxon>Rhabditomorpha</taxon>
        <taxon>Strongyloidea</taxon>
        <taxon>Strongylidae</taxon>
        <taxon>Oesophagostomum</taxon>
    </lineage>
</organism>
<evidence type="ECO:0000313" key="5">
    <source>
        <dbReference type="Proteomes" id="UP000053660"/>
    </source>
</evidence>
<feature type="non-terminal residue" evidence="4">
    <location>
        <position position="1"/>
    </location>
</feature>
<dbReference type="AlphaFoldDB" id="A0A0B1SKL9"/>
<dbReference type="EMBL" id="KN570409">
    <property type="protein sequence ID" value="KHJ84052.1"/>
    <property type="molecule type" value="Genomic_DNA"/>
</dbReference>
<evidence type="ECO:0000256" key="3">
    <source>
        <dbReference type="ARBA" id="ARBA00023065"/>
    </source>
</evidence>
<dbReference type="InterPro" id="IPR002842">
    <property type="entry name" value="ATPase_V1_Esu"/>
</dbReference>
<keyword evidence="2" id="KW-0813">Transport</keyword>
<dbReference type="GO" id="GO:0033178">
    <property type="term" value="C:proton-transporting two-sector ATPase complex, catalytic domain"/>
    <property type="evidence" value="ECO:0007669"/>
    <property type="project" value="InterPro"/>
</dbReference>
<dbReference type="GO" id="GO:0005085">
    <property type="term" value="F:guanyl-nucleotide exchange factor activity"/>
    <property type="evidence" value="ECO:0007669"/>
    <property type="project" value="TreeGrafter"/>
</dbReference>